<evidence type="ECO:0000256" key="20">
    <source>
        <dbReference type="RuleBase" id="RU362060"/>
    </source>
</evidence>
<evidence type="ECO:0000256" key="15">
    <source>
        <dbReference type="PIRSR" id="PIRSR600823-1"/>
    </source>
</evidence>
<evidence type="ECO:0000256" key="1">
    <source>
        <dbReference type="ARBA" id="ARBA00000189"/>
    </source>
</evidence>
<feature type="disulfide bond" evidence="19">
    <location>
        <begin position="70"/>
        <end position="75"/>
    </location>
</feature>
<comment type="subcellular location">
    <subcellularLocation>
        <location evidence="20">Secreted</location>
    </subcellularLocation>
</comment>
<dbReference type="PRINTS" id="PR00461">
    <property type="entry name" value="PLPEROXIDASE"/>
</dbReference>
<evidence type="ECO:0000256" key="2">
    <source>
        <dbReference type="ARBA" id="ARBA00002322"/>
    </source>
</evidence>
<feature type="binding site" evidence="17">
    <location>
        <position position="251"/>
    </location>
    <ligand>
        <name>Ca(2+)</name>
        <dbReference type="ChEBI" id="CHEBI:29108"/>
        <label>2</label>
    </ligand>
</feature>
<evidence type="ECO:0000256" key="19">
    <source>
        <dbReference type="PIRSR" id="PIRSR600823-5"/>
    </source>
</evidence>
<feature type="binding site" evidence="17">
    <location>
        <position position="243"/>
    </location>
    <ligand>
        <name>Ca(2+)</name>
        <dbReference type="ChEBI" id="CHEBI:29108"/>
        <label>2</label>
    </ligand>
</feature>
<feature type="binding site" evidence="17">
    <location>
        <position position="76"/>
    </location>
    <ligand>
        <name>Ca(2+)</name>
        <dbReference type="ChEBI" id="CHEBI:29108"/>
        <label>1</label>
    </ligand>
</feature>
<keyword evidence="6 20" id="KW-0575">Peroxidase</keyword>
<evidence type="ECO:0000256" key="5">
    <source>
        <dbReference type="ARBA" id="ARBA00022525"/>
    </source>
</evidence>
<dbReference type="GO" id="GO:0020037">
    <property type="term" value="F:heme binding"/>
    <property type="evidence" value="ECO:0007669"/>
    <property type="project" value="UniProtKB-UniRule"/>
</dbReference>
<feature type="binding site" evidence="17">
    <location>
        <position position="88"/>
    </location>
    <ligand>
        <name>Ca(2+)</name>
        <dbReference type="ChEBI" id="CHEBI:29108"/>
        <label>1</label>
    </ligand>
</feature>
<protein>
    <recommendedName>
        <fullName evidence="4 20">Peroxidase</fullName>
        <ecNumber evidence="4 20">1.11.1.7</ecNumber>
    </recommendedName>
</protein>
<feature type="binding site" evidence="17">
    <location>
        <position position="72"/>
    </location>
    <ligand>
        <name>Ca(2+)</name>
        <dbReference type="ChEBI" id="CHEBI:29108"/>
        <label>1</label>
    </ligand>
</feature>
<dbReference type="Proteomes" id="UP000288805">
    <property type="component" value="Unassembled WGS sequence"/>
</dbReference>
<dbReference type="AlphaFoldDB" id="A0A438BXE2"/>
<dbReference type="SUPFAM" id="SSF48113">
    <property type="entry name" value="Heme-dependent peroxidases"/>
    <property type="match status" value="1"/>
</dbReference>
<dbReference type="GO" id="GO:0046872">
    <property type="term" value="F:metal ion binding"/>
    <property type="evidence" value="ECO:0007669"/>
    <property type="project" value="UniProtKB-UniRule"/>
</dbReference>
<evidence type="ECO:0000256" key="12">
    <source>
        <dbReference type="ARBA" id="ARBA00023004"/>
    </source>
</evidence>
<dbReference type="EC" id="1.11.1.7" evidence="4 20"/>
<feature type="site" description="Transition state stabilizer" evidence="18">
    <location>
        <position position="64"/>
    </location>
</feature>
<dbReference type="FunFam" id="1.10.420.10:FF:000010">
    <property type="entry name" value="Peroxidase"/>
    <property type="match status" value="1"/>
</dbReference>
<comment type="cofactor">
    <cofactor evidence="17 20">
        <name>heme b</name>
        <dbReference type="ChEBI" id="CHEBI:60344"/>
    </cofactor>
    <text evidence="17 20">Binds 1 heme b (iron(II)-protoporphyrin IX) group per subunit.</text>
</comment>
<dbReference type="GO" id="GO:0006979">
    <property type="term" value="P:response to oxidative stress"/>
    <property type="evidence" value="ECO:0007669"/>
    <property type="project" value="UniProtKB-UniRule"/>
</dbReference>
<evidence type="ECO:0000256" key="13">
    <source>
        <dbReference type="ARBA" id="ARBA00023157"/>
    </source>
</evidence>
<evidence type="ECO:0000313" key="22">
    <source>
        <dbReference type="EMBL" id="RVW15684.1"/>
    </source>
</evidence>
<dbReference type="Pfam" id="PF00141">
    <property type="entry name" value="peroxidase"/>
    <property type="match status" value="1"/>
</dbReference>
<evidence type="ECO:0000256" key="14">
    <source>
        <dbReference type="ARBA" id="ARBA00023324"/>
    </source>
</evidence>
<feature type="disulfide bond" evidence="19">
    <location>
        <begin position="37"/>
        <end position="114"/>
    </location>
</feature>
<evidence type="ECO:0000256" key="17">
    <source>
        <dbReference type="PIRSR" id="PIRSR600823-3"/>
    </source>
</evidence>
<organism evidence="22 23">
    <name type="scientific">Vitis vinifera</name>
    <name type="common">Grape</name>
    <dbReference type="NCBI Taxonomy" id="29760"/>
    <lineage>
        <taxon>Eukaryota</taxon>
        <taxon>Viridiplantae</taxon>
        <taxon>Streptophyta</taxon>
        <taxon>Embryophyta</taxon>
        <taxon>Tracheophyta</taxon>
        <taxon>Spermatophyta</taxon>
        <taxon>Magnoliopsida</taxon>
        <taxon>eudicotyledons</taxon>
        <taxon>Gunneridae</taxon>
        <taxon>Pentapetalae</taxon>
        <taxon>rosids</taxon>
        <taxon>Vitales</taxon>
        <taxon>Vitaceae</taxon>
        <taxon>Viteae</taxon>
        <taxon>Vitis</taxon>
    </lineage>
</organism>
<feature type="binding site" evidence="17">
    <location>
        <position position="192"/>
    </location>
    <ligand>
        <name>Ca(2+)</name>
        <dbReference type="ChEBI" id="CHEBI:29108"/>
        <label>2</label>
    </ligand>
</feature>
<dbReference type="GO" id="GO:0005576">
    <property type="term" value="C:extracellular region"/>
    <property type="evidence" value="ECO:0007669"/>
    <property type="project" value="UniProtKB-SubCell"/>
</dbReference>
<evidence type="ECO:0000256" key="9">
    <source>
        <dbReference type="ARBA" id="ARBA00022729"/>
    </source>
</evidence>
<feature type="binding site" description="axial binding residue" evidence="17">
    <location>
        <position position="191"/>
    </location>
    <ligand>
        <name>heme b</name>
        <dbReference type="ChEBI" id="CHEBI:60344"/>
    </ligand>
    <ligandPart>
        <name>Fe</name>
        <dbReference type="ChEBI" id="CHEBI:18248"/>
    </ligandPart>
</feature>
<keyword evidence="10 17" id="KW-0106">Calcium</keyword>
<feature type="binding site" evidence="16">
    <location>
        <position position="161"/>
    </location>
    <ligand>
        <name>substrate</name>
    </ligand>
</feature>
<evidence type="ECO:0000256" key="3">
    <source>
        <dbReference type="ARBA" id="ARBA00006873"/>
    </source>
</evidence>
<evidence type="ECO:0000313" key="23">
    <source>
        <dbReference type="Proteomes" id="UP000288805"/>
    </source>
</evidence>
<dbReference type="Gene3D" id="1.10.520.10">
    <property type="match status" value="1"/>
</dbReference>
<comment type="function">
    <text evidence="2">Removal of H(2)O(2), oxidation of toxic reductants, biosynthesis and degradation of lignin, suberization, auxin catabolism, response to environmental stresses such as wounding, pathogen attack and oxidative stress. These functions might be dependent on each isozyme/isoform in each plant tissue.</text>
</comment>
<dbReference type="GO" id="GO:0140825">
    <property type="term" value="F:lactoperoxidase activity"/>
    <property type="evidence" value="ECO:0007669"/>
    <property type="project" value="UniProtKB-EC"/>
</dbReference>
<evidence type="ECO:0000256" key="16">
    <source>
        <dbReference type="PIRSR" id="PIRSR600823-2"/>
    </source>
</evidence>
<feature type="signal peptide" evidence="20">
    <location>
        <begin position="1"/>
        <end position="26"/>
    </location>
</feature>
<proteinExistence type="inferred from homology"/>
<keyword evidence="13 19" id="KW-1015">Disulfide bond</keyword>
<gene>
    <name evidence="22" type="primary">PER43_2</name>
    <name evidence="22" type="ORF">CK203_075372</name>
</gene>
<evidence type="ECO:0000256" key="6">
    <source>
        <dbReference type="ARBA" id="ARBA00022559"/>
    </source>
</evidence>
<dbReference type="InterPro" id="IPR033905">
    <property type="entry name" value="Secretory_peroxidase"/>
</dbReference>
<comment type="caution">
    <text evidence="22">The sequence shown here is derived from an EMBL/GenBank/DDBJ whole genome shotgun (WGS) entry which is preliminary data.</text>
</comment>
<evidence type="ECO:0000256" key="8">
    <source>
        <dbReference type="ARBA" id="ARBA00022723"/>
    </source>
</evidence>
<reference evidence="22 23" key="1">
    <citation type="journal article" date="2018" name="PLoS Genet.">
        <title>Population sequencing reveals clonal diversity and ancestral inbreeding in the grapevine cultivar Chardonnay.</title>
        <authorList>
            <person name="Roach M.J."/>
            <person name="Johnson D.L."/>
            <person name="Bohlmann J."/>
            <person name="van Vuuren H.J."/>
            <person name="Jones S.J."/>
            <person name="Pretorius I.S."/>
            <person name="Schmidt S.A."/>
            <person name="Borneman A.R."/>
        </authorList>
    </citation>
    <scope>NUCLEOTIDE SEQUENCE [LARGE SCALE GENOMIC DNA]</scope>
    <source>
        <strain evidence="23">cv. Chardonnay</strain>
        <tissue evidence="22">Leaf</tissue>
    </source>
</reference>
<comment type="catalytic activity">
    <reaction evidence="1 20">
        <text>2 a phenolic donor + H2O2 = 2 a phenolic radical donor + 2 H2O</text>
        <dbReference type="Rhea" id="RHEA:56136"/>
        <dbReference type="ChEBI" id="CHEBI:15377"/>
        <dbReference type="ChEBI" id="CHEBI:16240"/>
        <dbReference type="ChEBI" id="CHEBI:139520"/>
        <dbReference type="ChEBI" id="CHEBI:139521"/>
        <dbReference type="EC" id="1.11.1.7"/>
    </reaction>
</comment>
<dbReference type="InterPro" id="IPR019793">
    <property type="entry name" value="Peroxidases_heam-ligand_BS"/>
</dbReference>
<feature type="binding site" evidence="17">
    <location>
        <position position="69"/>
    </location>
    <ligand>
        <name>Ca(2+)</name>
        <dbReference type="ChEBI" id="CHEBI:29108"/>
        <label>1</label>
    </ligand>
</feature>
<feature type="binding site" evidence="17">
    <location>
        <position position="78"/>
    </location>
    <ligand>
        <name>Ca(2+)</name>
        <dbReference type="ChEBI" id="CHEBI:29108"/>
        <label>1</label>
    </ligand>
</feature>
<evidence type="ECO:0000256" key="7">
    <source>
        <dbReference type="ARBA" id="ARBA00022617"/>
    </source>
</evidence>
<evidence type="ECO:0000256" key="18">
    <source>
        <dbReference type="PIRSR" id="PIRSR600823-4"/>
    </source>
</evidence>
<feature type="active site" description="Proton acceptor" evidence="15">
    <location>
        <position position="68"/>
    </location>
</feature>
<dbReference type="InterPro" id="IPR010255">
    <property type="entry name" value="Haem_peroxidase_sf"/>
</dbReference>
<keyword evidence="5 20" id="KW-0964">Secreted</keyword>
<evidence type="ECO:0000256" key="11">
    <source>
        <dbReference type="ARBA" id="ARBA00023002"/>
    </source>
</evidence>
<dbReference type="PROSITE" id="PS00435">
    <property type="entry name" value="PEROXIDASE_1"/>
    <property type="match status" value="1"/>
</dbReference>
<keyword evidence="9 20" id="KW-0732">Signal</keyword>
<dbReference type="InterPro" id="IPR000823">
    <property type="entry name" value="Peroxidase_pln"/>
</dbReference>
<dbReference type="EMBL" id="QGNW01002597">
    <property type="protein sequence ID" value="RVW15684.1"/>
    <property type="molecule type" value="Genomic_DNA"/>
</dbReference>
<feature type="domain" description="Plant heme peroxidase family profile" evidence="21">
    <location>
        <begin position="27"/>
        <end position="328"/>
    </location>
</feature>
<feature type="disulfide bond" evidence="19">
    <location>
        <begin position="198"/>
        <end position="230"/>
    </location>
</feature>
<dbReference type="PANTHER" id="PTHR31235">
    <property type="entry name" value="PEROXIDASE 25-RELATED"/>
    <property type="match status" value="1"/>
</dbReference>
<dbReference type="PROSITE" id="PS50873">
    <property type="entry name" value="PEROXIDASE_4"/>
    <property type="match status" value="1"/>
</dbReference>
<dbReference type="GO" id="GO:0042744">
    <property type="term" value="P:hydrogen peroxide catabolic process"/>
    <property type="evidence" value="ECO:0007669"/>
    <property type="project" value="UniProtKB-KW"/>
</dbReference>
<comment type="cofactor">
    <cofactor evidence="17 20">
        <name>Ca(2+)</name>
        <dbReference type="ChEBI" id="CHEBI:29108"/>
    </cofactor>
    <text evidence="17 20">Binds 2 calcium ions per subunit.</text>
</comment>
<comment type="similarity">
    <text evidence="20">Belongs to the peroxidase family. Classical plant (class III) peroxidase subfamily.</text>
</comment>
<keyword evidence="7 20" id="KW-0349">Heme</keyword>
<feature type="chain" id="PRO_5018808381" description="Peroxidase" evidence="20">
    <location>
        <begin position="27"/>
        <end position="328"/>
    </location>
</feature>
<evidence type="ECO:0000259" key="21">
    <source>
        <dbReference type="PROSITE" id="PS50873"/>
    </source>
</evidence>
<keyword evidence="8 17" id="KW-0479">Metal-binding</keyword>
<dbReference type="InterPro" id="IPR002016">
    <property type="entry name" value="Haem_peroxidase"/>
</dbReference>
<name>A0A438BXE2_VITVI</name>
<evidence type="ECO:0000256" key="10">
    <source>
        <dbReference type="ARBA" id="ARBA00022837"/>
    </source>
</evidence>
<feature type="binding site" evidence="17">
    <location>
        <position position="74"/>
    </location>
    <ligand>
        <name>Ca(2+)</name>
        <dbReference type="ChEBI" id="CHEBI:29108"/>
        <label>1</label>
    </ligand>
</feature>
<feature type="disulfide bond" evidence="19">
    <location>
        <begin position="120"/>
        <end position="324"/>
    </location>
</feature>
<sequence length="328" mass="35176">MVSKLMQVMALVLVLIFGFFIGISKAQLSVGFYTETCPDAESIVGATVRDAALSNPNILAVLLRLHFHDCYVQGCDGSILIDNDPDAEKHAFGHQGVGGYEVIEIAKEKLESQCPGVVSCADIVALAARDAVALANGPAYQVPTGRRDGRVSNISLAADMPDVSDSIQQLKSKFLDRGLSEKDLVLLSAAHTIGTTACFFMTDRLYNFFPGGGSDPSIGPEFLPELKAKCPQDGDVNVRLPMDQGSGETFDKKILENIRGGFAVLRSDASLMEDEATKSVIDSYFGPLNSQFGPSFEEDFVNSMVKMGQIGVETGSDGEIRRVCGAFN</sequence>
<accession>A0A438BXE2</accession>
<keyword evidence="11 20" id="KW-0560">Oxidoreductase</keyword>
<dbReference type="CDD" id="cd00693">
    <property type="entry name" value="secretory_peroxidase"/>
    <property type="match status" value="1"/>
</dbReference>
<dbReference type="FunFam" id="1.10.520.10:FF:000008">
    <property type="entry name" value="Peroxidase"/>
    <property type="match status" value="1"/>
</dbReference>
<keyword evidence="12 17" id="KW-0408">Iron</keyword>
<keyword evidence="14 20" id="KW-0376">Hydrogen peroxide</keyword>
<dbReference type="PRINTS" id="PR00458">
    <property type="entry name" value="PEROXIDASE"/>
</dbReference>
<dbReference type="Gene3D" id="1.10.420.10">
    <property type="entry name" value="Peroxidase, domain 2"/>
    <property type="match status" value="1"/>
</dbReference>
<evidence type="ECO:0000256" key="4">
    <source>
        <dbReference type="ARBA" id="ARBA00012313"/>
    </source>
</evidence>
<comment type="similarity">
    <text evidence="3">Belongs to the peroxidase family. Ascorbate peroxidase subfamily.</text>
</comment>